<reference evidence="1 2" key="1">
    <citation type="journal article" date="2015" name="Nature">
        <title>rRNA introns, odd ribosomes, and small enigmatic genomes across a large radiation of phyla.</title>
        <authorList>
            <person name="Brown C.T."/>
            <person name="Hug L.A."/>
            <person name="Thomas B.C."/>
            <person name="Sharon I."/>
            <person name="Castelle C.J."/>
            <person name="Singh A."/>
            <person name="Wilkins M.J."/>
            <person name="Williams K.H."/>
            <person name="Banfield J.F."/>
        </authorList>
    </citation>
    <scope>NUCLEOTIDE SEQUENCE [LARGE SCALE GENOMIC DNA]</scope>
</reference>
<feature type="non-terminal residue" evidence="1">
    <location>
        <position position="1"/>
    </location>
</feature>
<proteinExistence type="predicted"/>
<dbReference type="STRING" id="1618481.US54_C0062G0009"/>
<dbReference type="AlphaFoldDB" id="A0A0G0JIN3"/>
<evidence type="ECO:0000313" key="1">
    <source>
        <dbReference type="EMBL" id="KKQ36614.1"/>
    </source>
</evidence>
<sequence length="550" mass="58354">NGITGQIIIDDVQRDEDNKIVASGGAIDPSTKKIAITTSWDTPIPTSISSTLYLTRYLDNATYIQTTEADFNAGTLTDVIVTSTADGEVTLGSGGNGDWCDPGTSIVASLDLPGNGVAETVSAVEGKVFIGTGENASGESFINIGISNDDPPQLSIAGTIDGYKTNDVFVSGTHAFIATDDKQKDVVIIDLVTNSEVGYYNGSNGFGFSRAEGVYVVNSVGYVVIGTTLQTFDLSSFSGSRPSLDSLFLWGIGQDIFVVDHYAYVALEYLIAELRLVDVFNPSNISLGARADVNGERGLEVFVNETGTRAYLATDESPSKDELFIIKTDYSLASKSDANFNLQVISSYNANGMDPRGITVVPGNKAIIVGVNGEEYQVIDISVETSPTYCGGLEIGTGLYGVASILESDGDAYSYVVSKENNNEFKVIKGGPGGTYSASGQYESATFDVGYSTAFNRIIPTYITPANTSIQFQIAVADPVAGSCSGVSYEFVGPDGTPGSYYADEDVIAFQNDGSNYENPARCFRYRVYLSSADSSATPIFEEISINYSP</sequence>
<dbReference type="InterPro" id="IPR013211">
    <property type="entry name" value="LVIVD"/>
</dbReference>
<dbReference type="Pfam" id="PF08309">
    <property type="entry name" value="LVIVD"/>
    <property type="match status" value="2"/>
</dbReference>
<dbReference type="EMBL" id="LBTJ01000062">
    <property type="protein sequence ID" value="KKQ36614.1"/>
    <property type="molecule type" value="Genomic_DNA"/>
</dbReference>
<gene>
    <name evidence="1" type="ORF">US54_C0062G0009</name>
</gene>
<name>A0A0G0JIN3_9BACT</name>
<dbReference type="Proteomes" id="UP000034471">
    <property type="component" value="Unassembled WGS sequence"/>
</dbReference>
<protein>
    <submittedName>
        <fullName evidence="1">Uncharacterized protein</fullName>
    </submittedName>
</protein>
<evidence type="ECO:0000313" key="2">
    <source>
        <dbReference type="Proteomes" id="UP000034471"/>
    </source>
</evidence>
<organism evidence="1 2">
    <name type="scientific">Candidatus Roizmanbacteria bacterium GW2011_GWA2_37_7</name>
    <dbReference type="NCBI Taxonomy" id="1618481"/>
    <lineage>
        <taxon>Bacteria</taxon>
        <taxon>Candidatus Roizmaniibacteriota</taxon>
    </lineage>
</organism>
<comment type="caution">
    <text evidence="1">The sequence shown here is derived from an EMBL/GenBank/DDBJ whole genome shotgun (WGS) entry which is preliminary data.</text>
</comment>
<accession>A0A0G0JIN3</accession>